<dbReference type="InterPro" id="IPR000748">
    <property type="entry name" value="PsdUridine_synth_RsuA/RluB/E/F"/>
</dbReference>
<dbReference type="InterPro" id="IPR036986">
    <property type="entry name" value="S4_RNA-bd_sf"/>
</dbReference>
<dbReference type="InterPro" id="IPR020103">
    <property type="entry name" value="PsdUridine_synth_cat_dom_sf"/>
</dbReference>
<dbReference type="CDD" id="cd02553">
    <property type="entry name" value="PseudoU_synth_RsuA"/>
    <property type="match status" value="1"/>
</dbReference>
<dbReference type="Pfam" id="PF01479">
    <property type="entry name" value="S4"/>
    <property type="match status" value="1"/>
</dbReference>
<dbReference type="GO" id="GO:0000455">
    <property type="term" value="P:enzyme-directed rRNA pseudouridine synthesis"/>
    <property type="evidence" value="ECO:0007669"/>
    <property type="project" value="UniProtKB-ARBA"/>
</dbReference>
<dbReference type="Gene3D" id="3.10.290.10">
    <property type="entry name" value="RNA-binding S4 domain"/>
    <property type="match status" value="1"/>
</dbReference>
<dbReference type="InterPro" id="IPR050343">
    <property type="entry name" value="RsuA_PseudoU_synthase"/>
</dbReference>
<dbReference type="KEGG" id="haby:HLVA_07720"/>
<proteinExistence type="inferred from homology"/>
<dbReference type="Proteomes" id="UP001321582">
    <property type="component" value="Chromosome"/>
</dbReference>
<dbReference type="SUPFAM" id="SSF55174">
    <property type="entry name" value="Alpha-L RNA-binding motif"/>
    <property type="match status" value="1"/>
</dbReference>
<keyword evidence="2 4" id="KW-0694">RNA-binding</keyword>
<evidence type="ECO:0000256" key="4">
    <source>
        <dbReference type="PROSITE-ProRule" id="PRU00182"/>
    </source>
</evidence>
<dbReference type="Gene3D" id="3.30.70.580">
    <property type="entry name" value="Pseudouridine synthase I, catalytic domain, N-terminal subdomain"/>
    <property type="match status" value="1"/>
</dbReference>
<evidence type="ECO:0000256" key="1">
    <source>
        <dbReference type="ARBA" id="ARBA00008348"/>
    </source>
</evidence>
<evidence type="ECO:0000313" key="7">
    <source>
        <dbReference type="EMBL" id="BDU50203.1"/>
    </source>
</evidence>
<dbReference type="InterPro" id="IPR018496">
    <property type="entry name" value="PsdUridine_synth_RsuA/RluB_CS"/>
</dbReference>
<dbReference type="SUPFAM" id="SSF55120">
    <property type="entry name" value="Pseudouridine synthase"/>
    <property type="match status" value="1"/>
</dbReference>
<dbReference type="EC" id="5.4.99.-" evidence="5"/>
<dbReference type="RefSeq" id="WP_307905135.1">
    <property type="nucleotide sequence ID" value="NZ_AP027059.1"/>
</dbReference>
<dbReference type="SMART" id="SM00363">
    <property type="entry name" value="S4"/>
    <property type="match status" value="1"/>
</dbReference>
<dbReference type="InterPro" id="IPR042092">
    <property type="entry name" value="PsdUridine_s_RsuA/RluB/E/F_cat"/>
</dbReference>
<keyword evidence="3 5" id="KW-0413">Isomerase</keyword>
<evidence type="ECO:0000259" key="6">
    <source>
        <dbReference type="SMART" id="SM00363"/>
    </source>
</evidence>
<keyword evidence="8" id="KW-1185">Reference proteome</keyword>
<dbReference type="PANTHER" id="PTHR47683">
    <property type="entry name" value="PSEUDOURIDINE SYNTHASE FAMILY PROTEIN-RELATED"/>
    <property type="match status" value="1"/>
</dbReference>
<evidence type="ECO:0000313" key="8">
    <source>
        <dbReference type="Proteomes" id="UP001321582"/>
    </source>
</evidence>
<evidence type="ECO:0000256" key="3">
    <source>
        <dbReference type="ARBA" id="ARBA00023235"/>
    </source>
</evidence>
<dbReference type="PROSITE" id="PS50889">
    <property type="entry name" value="S4"/>
    <property type="match status" value="1"/>
</dbReference>
<evidence type="ECO:0000256" key="5">
    <source>
        <dbReference type="RuleBase" id="RU003887"/>
    </source>
</evidence>
<comment type="similarity">
    <text evidence="1 5">Belongs to the pseudouridine synthase RsuA family.</text>
</comment>
<evidence type="ECO:0000256" key="2">
    <source>
        <dbReference type="ARBA" id="ARBA00022884"/>
    </source>
</evidence>
<dbReference type="NCBIfam" id="TIGR00093">
    <property type="entry name" value="pseudouridine synthase"/>
    <property type="match status" value="1"/>
</dbReference>
<dbReference type="PANTHER" id="PTHR47683:SF4">
    <property type="entry name" value="PSEUDOURIDINE SYNTHASE"/>
    <property type="match status" value="1"/>
</dbReference>
<dbReference type="Gene3D" id="3.30.70.1560">
    <property type="entry name" value="Alpha-L RNA-binding motif"/>
    <property type="match status" value="1"/>
</dbReference>
<organism evidence="7 8">
    <name type="scientific">Haliovirga abyssi</name>
    <dbReference type="NCBI Taxonomy" id="2996794"/>
    <lineage>
        <taxon>Bacteria</taxon>
        <taxon>Fusobacteriati</taxon>
        <taxon>Fusobacteriota</taxon>
        <taxon>Fusobacteriia</taxon>
        <taxon>Fusobacteriales</taxon>
        <taxon>Haliovirgaceae</taxon>
        <taxon>Haliovirga</taxon>
    </lineage>
</organism>
<accession>A0AAU9DP76</accession>
<dbReference type="InterPro" id="IPR020094">
    <property type="entry name" value="TruA/RsuA/RluB/E/F_N"/>
</dbReference>
<dbReference type="Pfam" id="PF00849">
    <property type="entry name" value="PseudoU_synth_2"/>
    <property type="match status" value="1"/>
</dbReference>
<dbReference type="EMBL" id="AP027059">
    <property type="protein sequence ID" value="BDU50203.1"/>
    <property type="molecule type" value="Genomic_DNA"/>
</dbReference>
<sequence>MRLDKFLTECGLGSRTEVKKIIKKGIRINGKIVKNGKFQLDEFNSEVEVDNKRVEYKKYRYYILNKPQGVITATEDAREKTVMDILPTDVIKKNLIPVGRLDKDTEGLLLLTNNGELAHNVLSPKKHVKKKYFVKCEKEVNLADIKLLENGVDIGNYITKPAKVELLNEKEINLEISEGKFHQIKRMLKAVDNEVIYLKRVEFGELKLKDFNLGLGEVVEVSEKDIIGKDIIEKEGE</sequence>
<dbReference type="AlphaFoldDB" id="A0AAU9DP76"/>
<dbReference type="GO" id="GO:0003723">
    <property type="term" value="F:RNA binding"/>
    <property type="evidence" value="ECO:0007669"/>
    <property type="project" value="UniProtKB-KW"/>
</dbReference>
<name>A0AAU9DP76_9FUSO</name>
<dbReference type="InterPro" id="IPR002942">
    <property type="entry name" value="S4_RNA-bd"/>
</dbReference>
<protein>
    <recommendedName>
        <fullName evidence="5">Pseudouridine synthase</fullName>
        <ecNumber evidence="5">5.4.99.-</ecNumber>
    </recommendedName>
</protein>
<dbReference type="InterPro" id="IPR006145">
    <property type="entry name" value="PsdUridine_synth_RsuA/RluA"/>
</dbReference>
<dbReference type="PROSITE" id="PS01149">
    <property type="entry name" value="PSI_RSU"/>
    <property type="match status" value="1"/>
</dbReference>
<reference evidence="7 8" key="1">
    <citation type="submission" date="2022-11" db="EMBL/GenBank/DDBJ databases">
        <title>Haliovirga abyssi gen. nov., sp. nov., a mesophilic fermentative bacterium isolated from the Iheya North hydrothermal field and the proposal of Haliovirgaceae fam. nov.</title>
        <authorList>
            <person name="Miyazaki U."/>
            <person name="Tame A."/>
            <person name="Miyazaki J."/>
            <person name="Takai K."/>
            <person name="Sawayama S."/>
            <person name="Kitajima M."/>
            <person name="Okamoto A."/>
            <person name="Nakagawa S."/>
        </authorList>
    </citation>
    <scope>NUCLEOTIDE SEQUENCE [LARGE SCALE GENOMIC DNA]</scope>
    <source>
        <strain evidence="7 8">IC12</strain>
    </source>
</reference>
<dbReference type="GO" id="GO:0120159">
    <property type="term" value="F:rRNA pseudouridine synthase activity"/>
    <property type="evidence" value="ECO:0007669"/>
    <property type="project" value="UniProtKB-ARBA"/>
</dbReference>
<gene>
    <name evidence="7" type="ORF">HLVA_07720</name>
</gene>
<feature type="domain" description="RNA-binding S4" evidence="6">
    <location>
        <begin position="1"/>
        <end position="60"/>
    </location>
</feature>